<reference evidence="1" key="1">
    <citation type="journal article" date="2014" name="Int. J. Syst. Evol. Microbiol.">
        <title>Complete genome sequence of Corynebacterium casei LMG S-19264T (=DSM 44701T), isolated from a smear-ripened cheese.</title>
        <authorList>
            <consortium name="US DOE Joint Genome Institute (JGI-PGF)"/>
            <person name="Walter F."/>
            <person name="Albersmeier A."/>
            <person name="Kalinowski J."/>
            <person name="Ruckert C."/>
        </authorList>
    </citation>
    <scope>NUCLEOTIDE SEQUENCE</scope>
    <source>
        <strain evidence="1">CGMCC 1.12997</strain>
    </source>
</reference>
<reference evidence="1" key="2">
    <citation type="submission" date="2020-09" db="EMBL/GenBank/DDBJ databases">
        <authorList>
            <person name="Sun Q."/>
            <person name="Zhou Y."/>
        </authorList>
    </citation>
    <scope>NUCLEOTIDE SEQUENCE</scope>
    <source>
        <strain evidence="1">CGMCC 1.12997</strain>
    </source>
</reference>
<accession>A0A917HRK2</accession>
<dbReference type="Proteomes" id="UP000647241">
    <property type="component" value="Unassembled WGS sequence"/>
</dbReference>
<gene>
    <name evidence="1" type="ORF">GCM10011585_33910</name>
</gene>
<evidence type="ECO:0000313" key="2">
    <source>
        <dbReference type="Proteomes" id="UP000647241"/>
    </source>
</evidence>
<name>A0A917HRK2_9BACT</name>
<evidence type="ECO:0000313" key="1">
    <source>
        <dbReference type="EMBL" id="GGG87113.1"/>
    </source>
</evidence>
<dbReference type="AlphaFoldDB" id="A0A917HRK2"/>
<keyword evidence="2" id="KW-1185">Reference proteome</keyword>
<dbReference type="RefSeq" id="WP_188555429.1">
    <property type="nucleotide sequence ID" value="NZ_BMGT01000004.1"/>
</dbReference>
<comment type="caution">
    <text evidence="1">The sequence shown here is derived from an EMBL/GenBank/DDBJ whole genome shotgun (WGS) entry which is preliminary data.</text>
</comment>
<protein>
    <submittedName>
        <fullName evidence="1">Uncharacterized protein</fullName>
    </submittedName>
</protein>
<proteinExistence type="predicted"/>
<organism evidence="1 2">
    <name type="scientific">Edaphobacter dinghuensis</name>
    <dbReference type="NCBI Taxonomy" id="1560005"/>
    <lineage>
        <taxon>Bacteria</taxon>
        <taxon>Pseudomonadati</taxon>
        <taxon>Acidobacteriota</taxon>
        <taxon>Terriglobia</taxon>
        <taxon>Terriglobales</taxon>
        <taxon>Acidobacteriaceae</taxon>
        <taxon>Edaphobacter</taxon>
    </lineage>
</organism>
<sequence length="131" mass="15269">MLLDLVHSTDVDGQLRQSGFPSVHPNALPPNWKEISEREFTESAFFIYSPSAVEFKQAQLIPNGPLENINMFYVYGYAEGFAMIADREAGRVRYFRFAECEHDWQDITTYQFLHTIRCRKCLETRSFDTSD</sequence>
<dbReference type="EMBL" id="BMGT01000004">
    <property type="protein sequence ID" value="GGG87113.1"/>
    <property type="molecule type" value="Genomic_DNA"/>
</dbReference>